<keyword evidence="10" id="KW-1185">Reference proteome</keyword>
<dbReference type="Pfam" id="PF14766">
    <property type="entry name" value="RPA_interact_N"/>
    <property type="match status" value="1"/>
</dbReference>
<keyword evidence="3" id="KW-0863">Zinc-finger</keyword>
<gene>
    <name evidence="9" type="ORF">T459_23531</name>
</gene>
<feature type="domain" description="RPA-interacting protein C-terminal" evidence="8">
    <location>
        <begin position="172"/>
        <end position="253"/>
    </location>
</feature>
<dbReference type="GO" id="GO:0008270">
    <property type="term" value="F:zinc ion binding"/>
    <property type="evidence" value="ECO:0007669"/>
    <property type="project" value="UniProtKB-KW"/>
</dbReference>
<evidence type="ECO:0000256" key="1">
    <source>
        <dbReference type="ARBA" id="ARBA00004123"/>
    </source>
</evidence>
<dbReference type="PANTHER" id="PTHR31742:SF1">
    <property type="entry name" value="RPA-INTERACTING PROTEIN"/>
    <property type="match status" value="1"/>
</dbReference>
<reference evidence="9 10" key="2">
    <citation type="journal article" date="2017" name="Genome Biol.">
        <title>New reference genome sequences of hot pepper reveal the massive evolution of plant disease-resistance genes by retroduplication.</title>
        <authorList>
            <person name="Kim S."/>
            <person name="Park J."/>
            <person name="Yeom S.I."/>
            <person name="Kim Y.M."/>
            <person name="Seo E."/>
            <person name="Kim K.T."/>
            <person name="Kim M.S."/>
            <person name="Lee J.M."/>
            <person name="Cheong K."/>
            <person name="Shin H.S."/>
            <person name="Kim S.B."/>
            <person name="Han K."/>
            <person name="Lee J."/>
            <person name="Park M."/>
            <person name="Lee H.A."/>
            <person name="Lee H.Y."/>
            <person name="Lee Y."/>
            <person name="Oh S."/>
            <person name="Lee J.H."/>
            <person name="Choi E."/>
            <person name="Choi E."/>
            <person name="Lee S.E."/>
            <person name="Jeon J."/>
            <person name="Kim H."/>
            <person name="Choi G."/>
            <person name="Song H."/>
            <person name="Lee J."/>
            <person name="Lee S.C."/>
            <person name="Kwon J.K."/>
            <person name="Lee H.Y."/>
            <person name="Koo N."/>
            <person name="Hong Y."/>
            <person name="Kim R.W."/>
            <person name="Kang W.H."/>
            <person name="Huh J.H."/>
            <person name="Kang B.C."/>
            <person name="Yang T.J."/>
            <person name="Lee Y.H."/>
            <person name="Bennetzen J.L."/>
            <person name="Choi D."/>
        </authorList>
    </citation>
    <scope>NUCLEOTIDE SEQUENCE [LARGE SCALE GENOMIC DNA]</scope>
    <source>
        <strain evidence="10">cv. CM334</strain>
    </source>
</reference>
<keyword evidence="5" id="KW-0539">Nucleus</keyword>
<dbReference type="GO" id="GO:0005634">
    <property type="term" value="C:nucleus"/>
    <property type="evidence" value="ECO:0000318"/>
    <property type="project" value="GO_Central"/>
</dbReference>
<organism evidence="9 10">
    <name type="scientific">Capsicum annuum</name>
    <name type="common">Capsicum pepper</name>
    <dbReference type="NCBI Taxonomy" id="4072"/>
    <lineage>
        <taxon>Eukaryota</taxon>
        <taxon>Viridiplantae</taxon>
        <taxon>Streptophyta</taxon>
        <taxon>Embryophyta</taxon>
        <taxon>Tracheophyta</taxon>
        <taxon>Spermatophyta</taxon>
        <taxon>Magnoliopsida</taxon>
        <taxon>eudicotyledons</taxon>
        <taxon>Gunneridae</taxon>
        <taxon>Pentapetalae</taxon>
        <taxon>asterids</taxon>
        <taxon>lamiids</taxon>
        <taxon>Solanales</taxon>
        <taxon>Solanaceae</taxon>
        <taxon>Solanoideae</taxon>
        <taxon>Capsiceae</taxon>
        <taxon>Capsicum</taxon>
    </lineage>
</organism>
<dbReference type="STRING" id="4072.A0A2G2YSM6"/>
<dbReference type="Pfam" id="PF14767">
    <property type="entry name" value="RPA_interact_M"/>
    <property type="match status" value="1"/>
</dbReference>
<dbReference type="OrthoDB" id="435311at2759"/>
<keyword evidence="2" id="KW-0479">Metal-binding</keyword>
<dbReference type="EMBL" id="AYRZ02000009">
    <property type="protein sequence ID" value="PHT72746.1"/>
    <property type="molecule type" value="Genomic_DNA"/>
</dbReference>
<evidence type="ECO:0000256" key="5">
    <source>
        <dbReference type="ARBA" id="ARBA00023242"/>
    </source>
</evidence>
<evidence type="ECO:0000259" key="6">
    <source>
        <dbReference type="Pfam" id="PF14766"/>
    </source>
</evidence>
<dbReference type="InterPro" id="IPR028158">
    <property type="entry name" value="RPA_interact_N_dom"/>
</dbReference>
<dbReference type="InterPro" id="IPR028155">
    <property type="entry name" value="RPA_interact_central"/>
</dbReference>
<evidence type="ECO:0000259" key="8">
    <source>
        <dbReference type="Pfam" id="PF14768"/>
    </source>
</evidence>
<sequence>MVEMAGNEEERLQIRPSPKARNCFNNYLKWKDKLRENCYKRVREDRSRLLWKLRCTNDQPHKDLIKSSLEDIVSNEIQKFKHSYHSESFGNSKSSVAPDDTIWEYNGLHEAYQGDCEEMLLEMQRIFYEDLRIEKIKEQVSNETWEDEEDEYLARAVYEHMKLNDKDGKEVWCPICMQGELKENCHHIYCPPCGLLLNRDDEVNLEVLRNRLGEAHSDHLDQECRLKPEFCVETRFNLTALYITCRGCGMFEVVI</sequence>
<evidence type="ECO:0000313" key="9">
    <source>
        <dbReference type="EMBL" id="PHT72746.1"/>
    </source>
</evidence>
<evidence type="ECO:0000313" key="10">
    <source>
        <dbReference type="Proteomes" id="UP000222542"/>
    </source>
</evidence>
<name>A0A2G2YSM6_CAPAN</name>
<comment type="subcellular location">
    <subcellularLocation>
        <location evidence="1">Nucleus</location>
    </subcellularLocation>
</comment>
<feature type="domain" description="RPA-interacting protein central" evidence="7">
    <location>
        <begin position="69"/>
        <end position="157"/>
    </location>
</feature>
<accession>A0A2G2YSM6</accession>
<evidence type="ECO:0008006" key="11">
    <source>
        <dbReference type="Google" id="ProtNLM"/>
    </source>
</evidence>
<proteinExistence type="predicted"/>
<comment type="caution">
    <text evidence="9">The sequence shown here is derived from an EMBL/GenBank/DDBJ whole genome shotgun (WGS) entry which is preliminary data.</text>
</comment>
<feature type="domain" description="RPA-interacting protein N-terminal" evidence="6">
    <location>
        <begin position="25"/>
        <end position="54"/>
    </location>
</feature>
<evidence type="ECO:0000256" key="4">
    <source>
        <dbReference type="ARBA" id="ARBA00022833"/>
    </source>
</evidence>
<dbReference type="AlphaFoldDB" id="A0A2G2YSM6"/>
<keyword evidence="4" id="KW-0862">Zinc</keyword>
<reference evidence="9 10" key="1">
    <citation type="journal article" date="2014" name="Nat. Genet.">
        <title>Genome sequence of the hot pepper provides insights into the evolution of pungency in Capsicum species.</title>
        <authorList>
            <person name="Kim S."/>
            <person name="Park M."/>
            <person name="Yeom S.I."/>
            <person name="Kim Y.M."/>
            <person name="Lee J.M."/>
            <person name="Lee H.A."/>
            <person name="Seo E."/>
            <person name="Choi J."/>
            <person name="Cheong K."/>
            <person name="Kim K.T."/>
            <person name="Jung K."/>
            <person name="Lee G.W."/>
            <person name="Oh S.K."/>
            <person name="Bae C."/>
            <person name="Kim S.B."/>
            <person name="Lee H.Y."/>
            <person name="Kim S.Y."/>
            <person name="Kim M.S."/>
            <person name="Kang B.C."/>
            <person name="Jo Y.D."/>
            <person name="Yang H.B."/>
            <person name="Jeong H.J."/>
            <person name="Kang W.H."/>
            <person name="Kwon J.K."/>
            <person name="Shin C."/>
            <person name="Lim J.Y."/>
            <person name="Park J.H."/>
            <person name="Huh J.H."/>
            <person name="Kim J.S."/>
            <person name="Kim B.D."/>
            <person name="Cohen O."/>
            <person name="Paran I."/>
            <person name="Suh M.C."/>
            <person name="Lee S.B."/>
            <person name="Kim Y.K."/>
            <person name="Shin Y."/>
            <person name="Noh S.J."/>
            <person name="Park J."/>
            <person name="Seo Y.S."/>
            <person name="Kwon S.Y."/>
            <person name="Kim H.A."/>
            <person name="Park J.M."/>
            <person name="Kim H.J."/>
            <person name="Choi S.B."/>
            <person name="Bosland P.W."/>
            <person name="Reeves G."/>
            <person name="Jo S.H."/>
            <person name="Lee B.W."/>
            <person name="Cho H.T."/>
            <person name="Choi H.S."/>
            <person name="Lee M.S."/>
            <person name="Yu Y."/>
            <person name="Do Choi Y."/>
            <person name="Park B.S."/>
            <person name="van Deynze A."/>
            <person name="Ashrafi H."/>
            <person name="Hill T."/>
            <person name="Kim W.T."/>
            <person name="Pai H.S."/>
            <person name="Ahn H.K."/>
            <person name="Yeam I."/>
            <person name="Giovannoni J.J."/>
            <person name="Rose J.K."/>
            <person name="Sorensen I."/>
            <person name="Lee S.J."/>
            <person name="Kim R.W."/>
            <person name="Choi I.Y."/>
            <person name="Choi B.S."/>
            <person name="Lim J.S."/>
            <person name="Lee Y.H."/>
            <person name="Choi D."/>
        </authorList>
    </citation>
    <scope>NUCLEOTIDE SEQUENCE [LARGE SCALE GENOMIC DNA]</scope>
    <source>
        <strain evidence="10">cv. CM334</strain>
    </source>
</reference>
<dbReference type="Pfam" id="PF14768">
    <property type="entry name" value="RPA_interact_C"/>
    <property type="match status" value="1"/>
</dbReference>
<dbReference type="Gramene" id="PHT72746">
    <property type="protein sequence ID" value="PHT72746"/>
    <property type="gene ID" value="T459_23531"/>
</dbReference>
<dbReference type="InterPro" id="IPR028159">
    <property type="entry name" value="RPA_interact_C_dom"/>
</dbReference>
<evidence type="ECO:0000256" key="3">
    <source>
        <dbReference type="ARBA" id="ARBA00022771"/>
    </source>
</evidence>
<dbReference type="InterPro" id="IPR028156">
    <property type="entry name" value="RIP"/>
</dbReference>
<protein>
    <recommendedName>
        <fullName evidence="11">RPA-interacting protein</fullName>
    </recommendedName>
</protein>
<evidence type="ECO:0000259" key="7">
    <source>
        <dbReference type="Pfam" id="PF14767"/>
    </source>
</evidence>
<dbReference type="GO" id="GO:0006606">
    <property type="term" value="P:protein import into nucleus"/>
    <property type="evidence" value="ECO:0000318"/>
    <property type="project" value="GO_Central"/>
</dbReference>
<dbReference type="OMA" id="ACDSWTV"/>
<evidence type="ECO:0000256" key="2">
    <source>
        <dbReference type="ARBA" id="ARBA00022723"/>
    </source>
</evidence>
<dbReference type="PANTHER" id="PTHR31742">
    <property type="entry name" value="RPA-INTERACTING PROTEIN RPAIN"/>
    <property type="match status" value="1"/>
</dbReference>
<dbReference type="Proteomes" id="UP000222542">
    <property type="component" value="Unassembled WGS sequence"/>
</dbReference>